<dbReference type="Proteomes" id="UP000298763">
    <property type="component" value="Chromosome"/>
</dbReference>
<name>A0A4P8HN13_9BURK</name>
<evidence type="ECO:0000313" key="4">
    <source>
        <dbReference type="EMBL" id="QCP09782.1"/>
    </source>
</evidence>
<evidence type="ECO:0000259" key="2">
    <source>
        <dbReference type="Pfam" id="PF11740"/>
    </source>
</evidence>
<dbReference type="InterPro" id="IPR021104">
    <property type="entry name" value="KfrA_DNA-bd_N"/>
</dbReference>
<feature type="domain" description="KfrA N-terminal DNA-binding" evidence="2">
    <location>
        <begin position="40"/>
        <end position="150"/>
    </location>
</feature>
<keyword evidence="5" id="KW-1185">Reference proteome</keyword>
<reference evidence="4 5" key="1">
    <citation type="submission" date="2019-05" db="EMBL/GenBank/DDBJ databases">
        <title>Draft Genome Sequences of Six Type Strains of the Genus Massilia.</title>
        <authorList>
            <person name="Miess H."/>
            <person name="Frediansyhah A."/>
            <person name="Gross H."/>
        </authorList>
    </citation>
    <scope>NUCLEOTIDE SEQUENCE [LARGE SCALE GENOMIC DNA]</scope>
    <source>
        <strain evidence="4 5">DSMZ 26121</strain>
    </source>
</reference>
<accession>A0A4P8HN13</accession>
<keyword evidence="1" id="KW-0175">Coiled coil</keyword>
<protein>
    <submittedName>
        <fullName evidence="4">ATPase</fullName>
    </submittedName>
</protein>
<sequence>MTLPIADKTAARSAEELLLDDIEALRARCASTQELYGEVCAVMFFRYGMTPTANRLYQLVRKGSMSAPADALARFWSQLRERSRVTIEGPDLPDSLRTGAGELLAAMWRQAQEAAGASLAVLREEAEARIAAAGQAEEAAAARIAALEVELATERAVSAAAREDVATLRHQFAASEALNAKLRQRIDDARKELNEQHAWFKTVERDHAATLDKVRVQLQAERDAADAARRHAAQALERERANADRLQQALDAERAAASGAAERHRVELREAQARLTELYQRIGVLDGGAAAASAERDRALDELAAARHALATAQAEAAAATGRAVALEAALRHAGDRPVPARPHTRLQAD</sequence>
<dbReference type="OrthoDB" id="9178680at2"/>
<dbReference type="RefSeq" id="WP_137312668.1">
    <property type="nucleotide sequence ID" value="NZ_CP040017.1"/>
</dbReference>
<dbReference type="Pfam" id="PF11740">
    <property type="entry name" value="KfrA_N"/>
    <property type="match status" value="1"/>
</dbReference>
<dbReference type="EMBL" id="JACHXS010000001">
    <property type="protein sequence ID" value="MBB3219738.1"/>
    <property type="molecule type" value="Genomic_DNA"/>
</dbReference>
<evidence type="ECO:0000256" key="1">
    <source>
        <dbReference type="SAM" id="Coils"/>
    </source>
</evidence>
<dbReference type="AlphaFoldDB" id="A0A4P8HN13"/>
<dbReference type="EMBL" id="CP040017">
    <property type="protein sequence ID" value="QCP09782.1"/>
    <property type="molecule type" value="Genomic_DNA"/>
</dbReference>
<evidence type="ECO:0000313" key="6">
    <source>
        <dbReference type="Proteomes" id="UP000584325"/>
    </source>
</evidence>
<dbReference type="Proteomes" id="UP000584325">
    <property type="component" value="Unassembled WGS sequence"/>
</dbReference>
<reference evidence="3 6" key="2">
    <citation type="submission" date="2020-08" db="EMBL/GenBank/DDBJ databases">
        <title>Genomic Encyclopedia of Type Strains, Phase III (KMG-III): the genomes of soil and plant-associated and newly described type strains.</title>
        <authorList>
            <person name="Whitman W."/>
        </authorList>
    </citation>
    <scope>NUCLEOTIDE SEQUENCE [LARGE SCALE GENOMIC DNA]</scope>
    <source>
        <strain evidence="3 6">CECT 7753</strain>
    </source>
</reference>
<gene>
    <name evidence="4" type="ORF">FCL38_04625</name>
    <name evidence="3" type="ORF">FHS02_000525</name>
</gene>
<evidence type="ECO:0000313" key="3">
    <source>
        <dbReference type="EMBL" id="MBB3219738.1"/>
    </source>
</evidence>
<evidence type="ECO:0000313" key="5">
    <source>
        <dbReference type="Proteomes" id="UP000298763"/>
    </source>
</evidence>
<feature type="coiled-coil region" evidence="1">
    <location>
        <begin position="229"/>
        <end position="316"/>
    </location>
</feature>
<organism evidence="3 6">
    <name type="scientific">Pseudoduganella umbonata</name>
    <dbReference type="NCBI Taxonomy" id="864828"/>
    <lineage>
        <taxon>Bacteria</taxon>
        <taxon>Pseudomonadati</taxon>
        <taxon>Pseudomonadota</taxon>
        <taxon>Betaproteobacteria</taxon>
        <taxon>Burkholderiales</taxon>
        <taxon>Oxalobacteraceae</taxon>
        <taxon>Telluria group</taxon>
        <taxon>Pseudoduganella</taxon>
    </lineage>
</organism>
<proteinExistence type="predicted"/>